<evidence type="ECO:0000313" key="3">
    <source>
        <dbReference type="EMBL" id="MDQ6408750.1"/>
    </source>
</evidence>
<gene>
    <name evidence="3" type="ORF">NIE36_16290</name>
    <name evidence="2" type="ORF">OSB80_16335</name>
</gene>
<dbReference type="Proteomes" id="UP001209412">
    <property type="component" value="Unassembled WGS sequence"/>
</dbReference>
<evidence type="ECO:0000313" key="5">
    <source>
        <dbReference type="Proteomes" id="UP001242288"/>
    </source>
</evidence>
<dbReference type="RefSeq" id="WP_266258480.1">
    <property type="nucleotide sequence ID" value="NZ_JAMXWF010000011.1"/>
</dbReference>
<evidence type="ECO:0000313" key="2">
    <source>
        <dbReference type="EMBL" id="MCX4146925.1"/>
    </source>
</evidence>
<accession>A0AAP5BE55</accession>
<protein>
    <submittedName>
        <fullName evidence="3">Uncharacterized protein</fullName>
    </submittedName>
</protein>
<evidence type="ECO:0000313" key="4">
    <source>
        <dbReference type="Proteomes" id="UP001209412"/>
    </source>
</evidence>
<organism evidence="3 5">
    <name type="scientific">Paraburkholderia madseniana</name>
    <dbReference type="NCBI Taxonomy" id="2599607"/>
    <lineage>
        <taxon>Bacteria</taxon>
        <taxon>Pseudomonadati</taxon>
        <taxon>Pseudomonadota</taxon>
        <taxon>Betaproteobacteria</taxon>
        <taxon>Burkholderiales</taxon>
        <taxon>Burkholderiaceae</taxon>
        <taxon>Paraburkholderia</taxon>
    </lineage>
</organism>
<feature type="region of interest" description="Disordered" evidence="1">
    <location>
        <begin position="120"/>
        <end position="141"/>
    </location>
</feature>
<dbReference type="AlphaFoldDB" id="A0AAP5BE55"/>
<reference evidence="3" key="1">
    <citation type="submission" date="2022-06" db="EMBL/GenBank/DDBJ databases">
        <title>PHB producers.</title>
        <authorList>
            <person name="Besaury L."/>
        </authorList>
    </citation>
    <scope>NUCLEOTIDE SEQUENCE</scope>
    <source>
        <strain evidence="3 4">SEWS6</strain>
    </source>
</reference>
<dbReference type="Proteomes" id="UP001242288">
    <property type="component" value="Unassembled WGS sequence"/>
</dbReference>
<keyword evidence="4" id="KW-1185">Reference proteome</keyword>
<name>A0AAP5BE55_9BURK</name>
<comment type="caution">
    <text evidence="3">The sequence shown here is derived from an EMBL/GenBank/DDBJ whole genome shotgun (WGS) entry which is preliminary data.</text>
</comment>
<evidence type="ECO:0000256" key="1">
    <source>
        <dbReference type="SAM" id="MobiDB-lite"/>
    </source>
</evidence>
<proteinExistence type="predicted"/>
<dbReference type="EMBL" id="JAMXWF010000011">
    <property type="protein sequence ID" value="MDQ6408750.1"/>
    <property type="molecule type" value="Genomic_DNA"/>
</dbReference>
<sequence length="176" mass="19902">MSSSHVHHKWILVIFLMIAGGTKATFAYDCKPTQRVQLESASYFKNIRSKSDKPDADRWASTFLLPAANECEIKGDEHNTTGSLQCTWYMDKGLNNENRAKDAYTKLVTSLASCLSKTDAQIQRKQNRETGESASIDDPYPNMPTKAYRAAKVRYEYTDGRWVITLEYAIDDGDSN</sequence>
<dbReference type="EMBL" id="JAPKHW010000011">
    <property type="protein sequence ID" value="MCX4146925.1"/>
    <property type="molecule type" value="Genomic_DNA"/>
</dbReference>